<dbReference type="Proteomes" id="UP000527355">
    <property type="component" value="Unassembled WGS sequence"/>
</dbReference>
<sequence length="157" mass="17926">MLWGEILLGSSQNTHFSSVVGLWVYFSFTFKFLHVFYNEYVLQLEWRKNNLHIKNENQGSHGYLCFLEKHRPLHQYALASLQPMHPPSGHMEFLHIPSICLPPSTSVLSHTPLCACLLSPAGRWAPRGHGLYLLSHSCDPSAQHSLWQWHPKGSIGI</sequence>
<proteinExistence type="predicted"/>
<evidence type="ECO:0000256" key="1">
    <source>
        <dbReference type="SAM" id="Phobius"/>
    </source>
</evidence>
<dbReference type="EMBL" id="JABWUV010000001">
    <property type="protein sequence ID" value="KAF6387646.1"/>
    <property type="molecule type" value="Genomic_DNA"/>
</dbReference>
<name>A0A7J8AN44_MYOMY</name>
<keyword evidence="1" id="KW-0472">Membrane</keyword>
<keyword evidence="1" id="KW-1133">Transmembrane helix</keyword>
<protein>
    <submittedName>
        <fullName evidence="2">Uncharacterized protein</fullName>
    </submittedName>
</protein>
<organism evidence="2 3">
    <name type="scientific">Myotis myotis</name>
    <name type="common">Greater mouse-eared bat</name>
    <name type="synonym">Vespertilio myotis</name>
    <dbReference type="NCBI Taxonomy" id="51298"/>
    <lineage>
        <taxon>Eukaryota</taxon>
        <taxon>Metazoa</taxon>
        <taxon>Chordata</taxon>
        <taxon>Craniata</taxon>
        <taxon>Vertebrata</taxon>
        <taxon>Euteleostomi</taxon>
        <taxon>Mammalia</taxon>
        <taxon>Eutheria</taxon>
        <taxon>Laurasiatheria</taxon>
        <taxon>Chiroptera</taxon>
        <taxon>Yangochiroptera</taxon>
        <taxon>Vespertilionidae</taxon>
        <taxon>Myotis</taxon>
    </lineage>
</organism>
<keyword evidence="3" id="KW-1185">Reference proteome</keyword>
<evidence type="ECO:0000313" key="3">
    <source>
        <dbReference type="Proteomes" id="UP000527355"/>
    </source>
</evidence>
<evidence type="ECO:0000313" key="2">
    <source>
        <dbReference type="EMBL" id="KAF6387646.1"/>
    </source>
</evidence>
<comment type="caution">
    <text evidence="2">The sequence shown here is derived from an EMBL/GenBank/DDBJ whole genome shotgun (WGS) entry which is preliminary data.</text>
</comment>
<keyword evidence="1" id="KW-0812">Transmembrane</keyword>
<feature type="transmembrane region" description="Helical" evidence="1">
    <location>
        <begin position="20"/>
        <end position="37"/>
    </location>
</feature>
<accession>A0A7J8AN44</accession>
<dbReference type="AlphaFoldDB" id="A0A7J8AN44"/>
<gene>
    <name evidence="2" type="ORF">mMyoMyo1_008111</name>
</gene>
<reference evidence="2 3" key="1">
    <citation type="journal article" date="2020" name="Nature">
        <title>Six reference-quality genomes reveal evolution of bat adaptations.</title>
        <authorList>
            <person name="Jebb D."/>
            <person name="Huang Z."/>
            <person name="Pippel M."/>
            <person name="Hughes G.M."/>
            <person name="Lavrichenko K."/>
            <person name="Devanna P."/>
            <person name="Winkler S."/>
            <person name="Jermiin L.S."/>
            <person name="Skirmuntt E.C."/>
            <person name="Katzourakis A."/>
            <person name="Burkitt-Gray L."/>
            <person name="Ray D.A."/>
            <person name="Sullivan K.A.M."/>
            <person name="Roscito J.G."/>
            <person name="Kirilenko B.M."/>
            <person name="Davalos L.M."/>
            <person name="Corthals A.P."/>
            <person name="Power M.L."/>
            <person name="Jones G."/>
            <person name="Ransome R.D."/>
            <person name="Dechmann D.K.N."/>
            <person name="Locatelli A.G."/>
            <person name="Puechmaille S.J."/>
            <person name="Fedrigo O."/>
            <person name="Jarvis E.D."/>
            <person name="Hiller M."/>
            <person name="Vernes S.C."/>
            <person name="Myers E.W."/>
            <person name="Teeling E.C."/>
        </authorList>
    </citation>
    <scope>NUCLEOTIDE SEQUENCE [LARGE SCALE GENOMIC DNA]</scope>
    <source>
        <strain evidence="2">MMyoMyo1</strain>
        <tissue evidence="2">Flight muscle</tissue>
    </source>
</reference>